<evidence type="ECO:0000313" key="4">
    <source>
        <dbReference type="Proteomes" id="UP000582213"/>
    </source>
</evidence>
<dbReference type="PANTHER" id="PTHR34237">
    <property type="entry name" value="PAREP8-RELATED"/>
    <property type="match status" value="1"/>
</dbReference>
<reference evidence="2 3" key="1">
    <citation type="submission" date="2019-10" db="EMBL/GenBank/DDBJ databases">
        <title>Genome Sequences from Six Type Strain Members of the Archaeal Family Sulfolobaceae: Acidianus ambivalens, Acidianus infernus, Metallosphaera prunae, Stygiolobus azoricus, Sulfolobus metallicus, and Sulfurisphaera ohwakuensis.</title>
        <authorList>
            <person name="Counts J.A."/>
            <person name="Kelly R.M."/>
        </authorList>
    </citation>
    <scope>NUCLEOTIDE SEQUENCE [LARGE SCALE GENOMIC DNA]</scope>
    <source>
        <strain evidence="2 3">TA-1</strain>
    </source>
</reference>
<proteinExistence type="predicted"/>
<dbReference type="EMBL" id="CP045484">
    <property type="protein sequence ID" value="QGR18447.1"/>
    <property type="molecule type" value="Genomic_DNA"/>
</dbReference>
<dbReference type="KEGG" id="soh:D1869_06760"/>
<evidence type="ECO:0000313" key="2">
    <source>
        <dbReference type="EMBL" id="QGR18447.1"/>
    </source>
</evidence>
<name>A0A650CLV3_SULOH</name>
<accession>A0A650CLV3</accession>
<protein>
    <recommendedName>
        <fullName evidence="5">HEPN domain-containing protein</fullName>
    </recommendedName>
</protein>
<dbReference type="Gene3D" id="1.20.120.330">
    <property type="entry name" value="Nucleotidyltransferases domain 2"/>
    <property type="match status" value="1"/>
</dbReference>
<reference evidence="1 4" key="2">
    <citation type="submission" date="2020-08" db="EMBL/GenBank/DDBJ databases">
        <title>Genomic Encyclopedia of Type Strains, Phase IV (KMG-IV): sequencing the most valuable type-strain genomes for metagenomic binning, comparative biology and taxonomic classification.</title>
        <authorList>
            <person name="Goeker M."/>
        </authorList>
    </citation>
    <scope>NUCLEOTIDE SEQUENCE [LARGE SCALE GENOMIC DNA]</scope>
    <source>
        <strain evidence="1 4">DSM 12421</strain>
    </source>
</reference>
<keyword evidence="3" id="KW-1185">Reference proteome</keyword>
<dbReference type="PANTHER" id="PTHR34237:SF4">
    <property type="entry name" value="PAREP1 FAMILY PROTEIN"/>
    <property type="match status" value="1"/>
</dbReference>
<evidence type="ECO:0000313" key="1">
    <source>
        <dbReference type="EMBL" id="MBB5252660.1"/>
    </source>
</evidence>
<dbReference type="Pfam" id="PF05942">
    <property type="entry name" value="PaREP1"/>
    <property type="match status" value="1"/>
</dbReference>
<dbReference type="AlphaFoldDB" id="A0A650CLV3"/>
<dbReference type="InterPro" id="IPR010268">
    <property type="entry name" value="PaREP1"/>
</dbReference>
<dbReference type="EMBL" id="JACHFY010000001">
    <property type="protein sequence ID" value="MBB5252660.1"/>
    <property type="molecule type" value="Genomic_DNA"/>
</dbReference>
<dbReference type="Proteomes" id="UP000582213">
    <property type="component" value="Unassembled WGS sequence"/>
</dbReference>
<dbReference type="Proteomes" id="UP000427373">
    <property type="component" value="Chromosome"/>
</dbReference>
<evidence type="ECO:0008006" key="5">
    <source>
        <dbReference type="Google" id="ProtNLM"/>
    </source>
</evidence>
<sequence>MKEADELLFKGDVVQACEKYYKAAEEAIKILSYKNSTKTILKVNQIGHWNSKLYFDSIDELEKIYPDIRTLWISAWILHVEGFHEGRLTKENVLILKNDIERLVRLIQ</sequence>
<dbReference type="RefSeq" id="WP_156015929.1">
    <property type="nucleotide sequence ID" value="NZ_CP045484.1"/>
</dbReference>
<dbReference type="GeneID" id="42800931"/>
<organism evidence="2 3">
    <name type="scientific">Sulfurisphaera ohwakuensis</name>
    <dbReference type="NCBI Taxonomy" id="69656"/>
    <lineage>
        <taxon>Archaea</taxon>
        <taxon>Thermoproteota</taxon>
        <taxon>Thermoprotei</taxon>
        <taxon>Sulfolobales</taxon>
        <taxon>Sulfolobaceae</taxon>
        <taxon>Sulfurisphaera</taxon>
    </lineage>
</organism>
<evidence type="ECO:0000313" key="3">
    <source>
        <dbReference type="Proteomes" id="UP000427373"/>
    </source>
</evidence>
<dbReference type="OrthoDB" id="42171at2157"/>
<gene>
    <name evidence="2" type="ORF">D1869_06760</name>
    <name evidence="1" type="ORF">HNQ62_000378</name>
</gene>